<dbReference type="Proteomes" id="UP000594014">
    <property type="component" value="Chromosome"/>
</dbReference>
<organism evidence="1 2">
    <name type="scientific">Anoxybacterium hadale</name>
    <dbReference type="NCBI Taxonomy" id="3408580"/>
    <lineage>
        <taxon>Bacteria</taxon>
        <taxon>Bacillati</taxon>
        <taxon>Bacillota</taxon>
        <taxon>Clostridia</taxon>
        <taxon>Peptostreptococcales</taxon>
        <taxon>Anaerovoracaceae</taxon>
        <taxon>Anoxybacterium</taxon>
    </lineage>
</organism>
<evidence type="ECO:0000313" key="2">
    <source>
        <dbReference type="Proteomes" id="UP000594014"/>
    </source>
</evidence>
<name>A0ACD1A8Y6_9FIRM</name>
<gene>
    <name evidence="1" type="ORF">FRZ06_05640</name>
</gene>
<evidence type="ECO:0000313" key="1">
    <source>
        <dbReference type="EMBL" id="QOX62860.1"/>
    </source>
</evidence>
<keyword evidence="2" id="KW-1185">Reference proteome</keyword>
<dbReference type="EMBL" id="CP042469">
    <property type="protein sequence ID" value="QOX62860.1"/>
    <property type="molecule type" value="Genomic_DNA"/>
</dbReference>
<reference evidence="1" key="1">
    <citation type="submission" date="2019-08" db="EMBL/GenBank/DDBJ databases">
        <title>Genome sequence of Clostridiales bacterium MT110.</title>
        <authorList>
            <person name="Cao J."/>
        </authorList>
    </citation>
    <scope>NUCLEOTIDE SEQUENCE</scope>
    <source>
        <strain evidence="1">MT110</strain>
    </source>
</reference>
<proteinExistence type="predicted"/>
<protein>
    <submittedName>
        <fullName evidence="1">HPr family phosphocarrier protein</fullName>
    </submittedName>
</protein>
<accession>A0ACD1A8Y6</accession>
<sequence>MISKVITITNNTGLHARPASVFVSTASKFKSELFIKKEEKKVNAKSILAVLALGISKGTEITLTAEGPDEEEAVAAILALAEANFNE</sequence>